<dbReference type="EMBL" id="VSRL01000158">
    <property type="protein sequence ID" value="NKE61171.1"/>
    <property type="molecule type" value="Genomic_DNA"/>
</dbReference>
<protein>
    <submittedName>
        <fullName evidence="1">Uncharacterized protein</fullName>
    </submittedName>
</protein>
<sequence>MGGVAARCPALVARRRQVDWVPRVHLICAFVATDRLAAGLRTVCRSSAIRRALGVPDGLLRLAHVVVPGSAAVVWCLATTPFTPHVSWLNGVVSAVGAVAVVYRIATRPPLDYGVAAIDFGVLGPVPIGLVMQLSRGPLLLYLLCVLQVMLG</sequence>
<dbReference type="InterPro" id="IPR046264">
    <property type="entry name" value="DUF6297"/>
</dbReference>
<comment type="caution">
    <text evidence="1">The sequence shown here is derived from an EMBL/GenBank/DDBJ whole genome shotgun (WGS) entry which is preliminary data.</text>
</comment>
<evidence type="ECO:0000313" key="1">
    <source>
        <dbReference type="EMBL" id="NKE61171.1"/>
    </source>
</evidence>
<reference evidence="1 2" key="1">
    <citation type="submission" date="2019-08" db="EMBL/GenBank/DDBJ databases">
        <title>Lentzea from Indian Himalayas.</title>
        <authorList>
            <person name="Mandal S."/>
            <person name="Mallick Gupta A."/>
            <person name="Maiti P.K."/>
            <person name="Sarkar J."/>
            <person name="Mandal S."/>
        </authorList>
    </citation>
    <scope>NUCLEOTIDE SEQUENCE [LARGE SCALE GENOMIC DNA]</scope>
    <source>
        <strain evidence="1 2">PSKA42</strain>
    </source>
</reference>
<keyword evidence="2" id="KW-1185">Reference proteome</keyword>
<proteinExistence type="predicted"/>
<organism evidence="1 2">
    <name type="scientific">Lentzea indica</name>
    <dbReference type="NCBI Taxonomy" id="2604800"/>
    <lineage>
        <taxon>Bacteria</taxon>
        <taxon>Bacillati</taxon>
        <taxon>Actinomycetota</taxon>
        <taxon>Actinomycetes</taxon>
        <taxon>Pseudonocardiales</taxon>
        <taxon>Pseudonocardiaceae</taxon>
        <taxon>Lentzea</taxon>
    </lineage>
</organism>
<name>A0ABX1FRN6_9PSEU</name>
<dbReference type="Pfam" id="PF19814">
    <property type="entry name" value="DUF6297"/>
    <property type="match status" value="1"/>
</dbReference>
<dbReference type="Proteomes" id="UP001515943">
    <property type="component" value="Unassembled WGS sequence"/>
</dbReference>
<evidence type="ECO:0000313" key="2">
    <source>
        <dbReference type="Proteomes" id="UP001515943"/>
    </source>
</evidence>
<accession>A0ABX1FRN6</accession>
<gene>
    <name evidence="1" type="ORF">FXN61_32125</name>
</gene>